<accession>A0A4V0ZB99</accession>
<gene>
    <name evidence="1" type="ORF">EXU32_13970</name>
</gene>
<dbReference type="AlphaFoldDB" id="A0A4V0ZB99"/>
<evidence type="ECO:0000313" key="1">
    <source>
        <dbReference type="EMBL" id="QBF47258.1"/>
    </source>
</evidence>
<dbReference type="KEGG" id="jli:EXU32_13970"/>
<protein>
    <recommendedName>
        <fullName evidence="3">Nucleotidyltransferase family protein</fullName>
    </recommendedName>
</protein>
<dbReference type="RefSeq" id="WP_130630451.1">
    <property type="nucleotide sequence ID" value="NZ_CP036164.1"/>
</dbReference>
<sequence>MSAPQQEAWHALMDLHELVPSNWCLVGGQMVHLHCAERGGSPIRPTDDADTVVDVRTQPDILRTFTAALTRLGFRADTAGNGMQHRWKRDQAQIDVLIPEGVGERAGSRGGIQGAPTVAAPGTTQALARSAQVQVDVAGRVGAMRRPNLVGALVGKAAARVDLGSGGASGRHCADFVVLAGLIAASDFRDETLTKKDRGRLRRMVKICATDPSALSVENAQEHLDRLALAATLG</sequence>
<dbReference type="Proteomes" id="UP000290408">
    <property type="component" value="Chromosome"/>
</dbReference>
<evidence type="ECO:0000313" key="2">
    <source>
        <dbReference type="Proteomes" id="UP000290408"/>
    </source>
</evidence>
<keyword evidence="2" id="KW-1185">Reference proteome</keyword>
<reference evidence="1 2" key="1">
    <citation type="submission" date="2019-02" db="EMBL/GenBank/DDBJ databases">
        <title>Genomic data mining of an Antarctic deep-sea actinobacterium, Janibacterlimosus P3-3-X1.</title>
        <authorList>
            <person name="Liao L."/>
            <person name="Chen B."/>
        </authorList>
    </citation>
    <scope>NUCLEOTIDE SEQUENCE [LARGE SCALE GENOMIC DNA]</scope>
    <source>
        <strain evidence="1 2">P3-3-X1</strain>
    </source>
</reference>
<dbReference type="OrthoDB" id="5175769at2"/>
<name>A0A4V0ZB99_9MICO</name>
<organism evidence="1 2">
    <name type="scientific">Janibacter limosus</name>
    <dbReference type="NCBI Taxonomy" id="53458"/>
    <lineage>
        <taxon>Bacteria</taxon>
        <taxon>Bacillati</taxon>
        <taxon>Actinomycetota</taxon>
        <taxon>Actinomycetes</taxon>
        <taxon>Micrococcales</taxon>
        <taxon>Intrasporangiaceae</taxon>
        <taxon>Janibacter</taxon>
    </lineage>
</organism>
<evidence type="ECO:0008006" key="3">
    <source>
        <dbReference type="Google" id="ProtNLM"/>
    </source>
</evidence>
<dbReference type="EMBL" id="CP036164">
    <property type="protein sequence ID" value="QBF47258.1"/>
    <property type="molecule type" value="Genomic_DNA"/>
</dbReference>
<proteinExistence type="predicted"/>